<dbReference type="AlphaFoldDB" id="A0A2M9F2Y0"/>
<accession>A0A2M9F2Y0</accession>
<dbReference type="OrthoDB" id="9806902at2"/>
<dbReference type="Gene3D" id="3.40.50.1820">
    <property type="entry name" value="alpha/beta hydrolase"/>
    <property type="match status" value="1"/>
</dbReference>
<dbReference type="RefSeq" id="WP_100352680.1">
    <property type="nucleotide sequence ID" value="NZ_PCGR01000001.1"/>
</dbReference>
<dbReference type="InterPro" id="IPR051044">
    <property type="entry name" value="MAG_DAG_Lipase"/>
</dbReference>
<dbReference type="InterPro" id="IPR029058">
    <property type="entry name" value="AB_hydrolase_fold"/>
</dbReference>
<organism evidence="2 3">
    <name type="scientific">Chryseomicrobium excrementi</name>
    <dbReference type="NCBI Taxonomy" id="2041346"/>
    <lineage>
        <taxon>Bacteria</taxon>
        <taxon>Bacillati</taxon>
        <taxon>Bacillota</taxon>
        <taxon>Bacilli</taxon>
        <taxon>Bacillales</taxon>
        <taxon>Caryophanaceae</taxon>
        <taxon>Chryseomicrobium</taxon>
    </lineage>
</organism>
<dbReference type="GO" id="GO:0016787">
    <property type="term" value="F:hydrolase activity"/>
    <property type="evidence" value="ECO:0007669"/>
    <property type="project" value="UniProtKB-KW"/>
</dbReference>
<sequence length="303" mass="34088">METKWLKMTDGASLFARVYPKPDARSIVFILHGLAEHGGRYDDFALYLRDKGYEVVVPDHRGHGETGQLAGELGYFADEQGFERVVDDCNELIHLHTANQSDKTIILLGHSMGSFLARRYVQKYPQVIDQLILVGTGGDPGFMGKVGSRIAAWKSRGNGAKEHGHLMNKLTFGSYNKQISEPVSEFDWLSTDEETVRAYEEDPLCGFVSSNQLYVDLLDGLQTIHSKKELERVPKNLPILLIAGTDDPVGNYGKGVRLLARDYQKIGMEDVTLVLIEQERHEILNGSNRHKVYDQIANWIVKK</sequence>
<evidence type="ECO:0000313" key="2">
    <source>
        <dbReference type="EMBL" id="PJK17826.1"/>
    </source>
</evidence>
<name>A0A2M9F2Y0_9BACL</name>
<feature type="domain" description="Serine aminopeptidase S33" evidence="1">
    <location>
        <begin position="23"/>
        <end position="285"/>
    </location>
</feature>
<dbReference type="Pfam" id="PF12146">
    <property type="entry name" value="Hydrolase_4"/>
    <property type="match status" value="1"/>
</dbReference>
<evidence type="ECO:0000259" key="1">
    <source>
        <dbReference type="Pfam" id="PF12146"/>
    </source>
</evidence>
<reference evidence="2 3" key="1">
    <citation type="submission" date="2017-10" db="EMBL/GenBank/DDBJ databases">
        <title>Draft genome of Chryseomicrobium casticus sp. nov.</title>
        <authorList>
            <person name="Chakraborty R."/>
            <person name="Saha T."/>
        </authorList>
    </citation>
    <scope>NUCLEOTIDE SEQUENCE [LARGE SCALE GENOMIC DNA]</scope>
    <source>
        <strain evidence="2 3">ET03</strain>
    </source>
</reference>
<dbReference type="PANTHER" id="PTHR11614">
    <property type="entry name" value="PHOSPHOLIPASE-RELATED"/>
    <property type="match status" value="1"/>
</dbReference>
<dbReference type="SUPFAM" id="SSF53474">
    <property type="entry name" value="alpha/beta-Hydrolases"/>
    <property type="match status" value="1"/>
</dbReference>
<comment type="caution">
    <text evidence="2">The sequence shown here is derived from an EMBL/GenBank/DDBJ whole genome shotgun (WGS) entry which is preliminary data.</text>
</comment>
<dbReference type="Proteomes" id="UP000228680">
    <property type="component" value="Unassembled WGS sequence"/>
</dbReference>
<dbReference type="EMBL" id="PCGR01000001">
    <property type="protein sequence ID" value="PJK17826.1"/>
    <property type="molecule type" value="Genomic_DNA"/>
</dbReference>
<keyword evidence="3" id="KW-1185">Reference proteome</keyword>
<keyword evidence="2" id="KW-0378">Hydrolase</keyword>
<proteinExistence type="predicted"/>
<protein>
    <submittedName>
        <fullName evidence="2">Alpha/beta hydrolase</fullName>
    </submittedName>
</protein>
<gene>
    <name evidence="2" type="ORF">CQS04_02825</name>
</gene>
<evidence type="ECO:0000313" key="3">
    <source>
        <dbReference type="Proteomes" id="UP000228680"/>
    </source>
</evidence>
<dbReference type="InterPro" id="IPR022742">
    <property type="entry name" value="Hydrolase_4"/>
</dbReference>